<accession>A0A0G3GPA8</accession>
<dbReference type="InterPro" id="IPR016162">
    <property type="entry name" value="Ald_DH_N"/>
</dbReference>
<dbReference type="SUPFAM" id="SSF53720">
    <property type="entry name" value="ALDH-like"/>
    <property type="match status" value="1"/>
</dbReference>
<dbReference type="PIRSF" id="PIRSF000197">
    <property type="entry name" value="Bifunct_PutA"/>
    <property type="match status" value="1"/>
</dbReference>
<feature type="active site" evidence="6 7">
    <location>
        <position position="692"/>
    </location>
</feature>
<evidence type="ECO:0000313" key="12">
    <source>
        <dbReference type="EMBL" id="AKK02405.1"/>
    </source>
</evidence>
<dbReference type="Pfam" id="PF00171">
    <property type="entry name" value="Aldedh"/>
    <property type="match status" value="1"/>
</dbReference>
<evidence type="ECO:0000256" key="4">
    <source>
        <dbReference type="ARBA" id="ARBA00023027"/>
    </source>
</evidence>
<dbReference type="PANTHER" id="PTHR42862">
    <property type="entry name" value="DELTA-1-PYRROLINE-5-CARBOXYLATE DEHYDROGENASE 1, ISOFORM A-RELATED"/>
    <property type="match status" value="1"/>
</dbReference>
<dbReference type="InterPro" id="IPR015590">
    <property type="entry name" value="Aldehyde_DH_dom"/>
</dbReference>
<comment type="catalytic activity">
    <reaction evidence="5">
        <text>L-glutamate 5-semialdehyde + NAD(+) + H2O = L-glutamate + NADH + 2 H(+)</text>
        <dbReference type="Rhea" id="RHEA:30235"/>
        <dbReference type="ChEBI" id="CHEBI:15377"/>
        <dbReference type="ChEBI" id="CHEBI:15378"/>
        <dbReference type="ChEBI" id="CHEBI:29985"/>
        <dbReference type="ChEBI" id="CHEBI:57540"/>
        <dbReference type="ChEBI" id="CHEBI:57945"/>
        <dbReference type="ChEBI" id="CHEBI:58066"/>
        <dbReference type="EC" id="1.2.1.88"/>
    </reaction>
</comment>
<dbReference type="InterPro" id="IPR016161">
    <property type="entry name" value="Ald_DH/histidinol_DH"/>
</dbReference>
<feature type="compositionally biased region" description="Basic and acidic residues" evidence="9">
    <location>
        <begin position="448"/>
        <end position="461"/>
    </location>
</feature>
<dbReference type="EC" id="1.2.1.88" evidence="2"/>
<dbReference type="GO" id="GO:0004657">
    <property type="term" value="F:proline dehydrogenase activity"/>
    <property type="evidence" value="ECO:0007669"/>
    <property type="project" value="InterPro"/>
</dbReference>
<evidence type="ECO:0000256" key="1">
    <source>
        <dbReference type="ARBA" id="ARBA00004786"/>
    </source>
</evidence>
<evidence type="ECO:0000256" key="2">
    <source>
        <dbReference type="ARBA" id="ARBA00012884"/>
    </source>
</evidence>
<evidence type="ECO:0000259" key="10">
    <source>
        <dbReference type="Pfam" id="PF00171"/>
    </source>
</evidence>
<sequence>MSDQHARKSEAADPLAADPLATDPLAGVISQATAQAVQWNAGIDQENQISDMVRSDGGIDFTMRFVDRVARPTDNKAAAKALHELQAPPSFISGVDRALFLAGIRLAPVLPHIVIPAAKLRLRQLVGDLILDADGSALNELLDEAQEQGIQLNLNLLGEAVLGEKESDKRLQDTIELVKNPRVSYVSIKASSVAAQLNPWDMEGNLARLKGRLRPLYRAARDNGVFVNLDMEEYKDLQVTVRLFTELLSEDEFRDYQAGIVLQAYLPDSYDALRSLATFATQRVADGGASVKVRIAKGANLSMERVEAELHDWPQAPYLTKHEVDANYYRLLDFILQPEYADSIRIGVASHNLFTMAFAKKLAAARGVERQIDMEMLQGMAPAIGEEILYTPVVRAEDFDVAVSYLVRRLEENGAEENFLHAQAVGDFEGQKAAFLSAVADRWNVADTPRRSQDRSVDKQAHAGHRGFRNEPDTDPALAVNRAWALQHLRQDPGPARSAQVTDVQLIDAAVARARDAAPLPAADRERLLHAAADALARHRGDLIAVMAYEAGKTVDQSDPEISEAIDFANYYASCIAGLDDRFTPNRVVVVIPPWNFPVAIPMGGVFAAIAAGARVILKPAPQTLRCAEVAVQALREAGITEDVLQLVNADESDAGKRLISHPEVDTVVLTGASETARLFRSWRPEMNLLAETSGKNAIIVTPHADPDLAVADAYKSAFGHAGQKCSAASLLILVGDCGRFKNQLVDAVATLRVGRGTEISTTMNGLIEAPGEKLRRGLTQLDPGESWLLQPREIAPDLWTPGIRDNVQPGSWFHTTECFGPVTGIMYASSLEEAIEWQNSTGFGLTGGLHSLDEEEIAYWREHVEVGNAYINRGITGAIVQRQSFGGWKNSAIGPGAKAGGPNYVAQFGSWEDGALSPVAGVSLAPAVTQLLRAAHLPAADLEWVTRAAELDAFAWATEFGVEHDRTGLRSESNVFRYVPADSYLYYAAELTQRDELRLKIASELTGVPLIRLRSADFPANSRIRVIGDAPEELRRLAADNGSYLLEGPLLADGRRELLLFLKEQAISQTMHRFGVIAAGAHAGR</sequence>
<dbReference type="PROSITE" id="PS00687">
    <property type="entry name" value="ALDEHYDE_DEHYDR_GLU"/>
    <property type="match status" value="1"/>
</dbReference>
<dbReference type="OrthoDB" id="9812625at2"/>
<dbReference type="GO" id="GO:0003842">
    <property type="term" value="F:L-glutamate gamma-semialdehyde dehydrogenase activity"/>
    <property type="evidence" value="ECO:0007669"/>
    <property type="project" value="UniProtKB-EC"/>
</dbReference>
<dbReference type="PANTHER" id="PTHR42862:SF1">
    <property type="entry name" value="DELTA-1-PYRROLINE-5-CARBOXYLATE DEHYDROGENASE 2, ISOFORM A-RELATED"/>
    <property type="match status" value="1"/>
</dbReference>
<evidence type="ECO:0000256" key="7">
    <source>
        <dbReference type="PROSITE-ProRule" id="PRU10007"/>
    </source>
</evidence>
<dbReference type="GO" id="GO:0010133">
    <property type="term" value="P:L-proline catabolic process to L-glutamate"/>
    <property type="evidence" value="ECO:0007669"/>
    <property type="project" value="InterPro"/>
</dbReference>
<keyword evidence="4" id="KW-0520">NAD</keyword>
<dbReference type="GO" id="GO:0003700">
    <property type="term" value="F:DNA-binding transcription factor activity"/>
    <property type="evidence" value="ECO:0007669"/>
    <property type="project" value="InterPro"/>
</dbReference>
<dbReference type="STRING" id="1050174.CEPID_02625"/>
<organism evidence="12 13">
    <name type="scientific">Corynebacterium epidermidicanis</name>
    <dbReference type="NCBI Taxonomy" id="1050174"/>
    <lineage>
        <taxon>Bacteria</taxon>
        <taxon>Bacillati</taxon>
        <taxon>Actinomycetota</taxon>
        <taxon>Actinomycetes</taxon>
        <taxon>Mycobacteriales</taxon>
        <taxon>Corynebacteriaceae</taxon>
        <taxon>Corynebacterium</taxon>
    </lineage>
</organism>
<dbReference type="RefSeq" id="WP_083984339.1">
    <property type="nucleotide sequence ID" value="NZ_CP011541.1"/>
</dbReference>
<dbReference type="PROSITE" id="PS00070">
    <property type="entry name" value="ALDEHYDE_DEHYDR_CYS"/>
    <property type="match status" value="1"/>
</dbReference>
<name>A0A0G3GPA8_9CORY</name>
<dbReference type="InterPro" id="IPR016163">
    <property type="entry name" value="Ald_DH_C"/>
</dbReference>
<proteinExistence type="inferred from homology"/>
<dbReference type="Pfam" id="PF01619">
    <property type="entry name" value="Pro_dh"/>
    <property type="match status" value="1"/>
</dbReference>
<evidence type="ECO:0000256" key="6">
    <source>
        <dbReference type="PIRSR" id="PIRSR000197-1"/>
    </source>
</evidence>
<feature type="active site" evidence="6">
    <location>
        <position position="726"/>
    </location>
</feature>
<dbReference type="Gene3D" id="3.40.605.10">
    <property type="entry name" value="Aldehyde Dehydrogenase, Chain A, domain 1"/>
    <property type="match status" value="1"/>
</dbReference>
<reference evidence="12 13" key="1">
    <citation type="submission" date="2015-05" db="EMBL/GenBank/DDBJ databases">
        <title>Complete genome sequence of Corynebacterium epidermidicanis DSM 45586, isolated from the skin of a dog suffering from pruritus.</title>
        <authorList>
            <person name="Ruckert C."/>
            <person name="Albersmeier A."/>
            <person name="Winkler A."/>
            <person name="Tauch A."/>
        </authorList>
    </citation>
    <scope>NUCLEOTIDE SEQUENCE [LARGE SCALE GENOMIC DNA]</scope>
    <source>
        <strain evidence="12 13">DSM 45586</strain>
    </source>
</reference>
<feature type="region of interest" description="Disordered" evidence="9">
    <location>
        <begin position="447"/>
        <end position="475"/>
    </location>
</feature>
<dbReference type="KEGG" id="cei:CEPID_02625"/>
<dbReference type="GO" id="GO:0009898">
    <property type="term" value="C:cytoplasmic side of plasma membrane"/>
    <property type="evidence" value="ECO:0007669"/>
    <property type="project" value="TreeGrafter"/>
</dbReference>
<dbReference type="AlphaFoldDB" id="A0A0G3GPA8"/>
<evidence type="ECO:0000256" key="3">
    <source>
        <dbReference type="ARBA" id="ARBA00023002"/>
    </source>
</evidence>
<dbReference type="Proteomes" id="UP000035368">
    <property type="component" value="Chromosome"/>
</dbReference>
<keyword evidence="3 8" id="KW-0560">Oxidoreductase</keyword>
<comment type="pathway">
    <text evidence="1">Amino-acid degradation; L-proline degradation into L-glutamate; L-glutamate from L-proline: step 2/2.</text>
</comment>
<dbReference type="EMBL" id="CP011541">
    <property type="protein sequence ID" value="AKK02405.1"/>
    <property type="molecule type" value="Genomic_DNA"/>
</dbReference>
<feature type="domain" description="Aldehyde dehydrogenase" evidence="10">
    <location>
        <begin position="503"/>
        <end position="909"/>
    </location>
</feature>
<dbReference type="InterPro" id="IPR050485">
    <property type="entry name" value="Proline_metab_enzyme"/>
</dbReference>
<dbReference type="PATRIC" id="fig|1050174.4.peg.533"/>
<dbReference type="Gene3D" id="3.40.309.10">
    <property type="entry name" value="Aldehyde Dehydrogenase, Chain A, domain 2"/>
    <property type="match status" value="1"/>
</dbReference>
<evidence type="ECO:0000256" key="9">
    <source>
        <dbReference type="SAM" id="MobiDB-lite"/>
    </source>
</evidence>
<dbReference type="InterPro" id="IPR002872">
    <property type="entry name" value="Proline_DH_dom"/>
</dbReference>
<dbReference type="InterPro" id="IPR025703">
    <property type="entry name" value="Bifunct_PutA"/>
</dbReference>
<evidence type="ECO:0000313" key="13">
    <source>
        <dbReference type="Proteomes" id="UP000035368"/>
    </source>
</evidence>
<comment type="similarity">
    <text evidence="8">Belongs to the aldehyde dehydrogenase family.</text>
</comment>
<dbReference type="InterPro" id="IPR016160">
    <property type="entry name" value="Ald_DH_CS_CYS"/>
</dbReference>
<feature type="domain" description="Proline dehydrogenase" evidence="11">
    <location>
        <begin position="143"/>
        <end position="421"/>
    </location>
</feature>
<dbReference type="InterPro" id="IPR029041">
    <property type="entry name" value="FAD-linked_oxidoreductase-like"/>
</dbReference>
<evidence type="ECO:0000256" key="8">
    <source>
        <dbReference type="RuleBase" id="RU003345"/>
    </source>
</evidence>
<dbReference type="Gene3D" id="3.20.20.220">
    <property type="match status" value="1"/>
</dbReference>
<dbReference type="SUPFAM" id="SSF51730">
    <property type="entry name" value="FAD-linked oxidoreductase"/>
    <property type="match status" value="1"/>
</dbReference>
<keyword evidence="13" id="KW-1185">Reference proteome</keyword>
<protein>
    <recommendedName>
        <fullName evidence="2">L-glutamate gamma-semialdehyde dehydrogenase</fullName>
        <ecNumber evidence="2">1.2.1.88</ecNumber>
    </recommendedName>
</protein>
<evidence type="ECO:0000259" key="11">
    <source>
        <dbReference type="Pfam" id="PF01619"/>
    </source>
</evidence>
<gene>
    <name evidence="12" type="ORF">CEPID_02625</name>
</gene>
<dbReference type="InterPro" id="IPR029510">
    <property type="entry name" value="Ald_DH_CS_GLU"/>
</dbReference>
<evidence type="ECO:0000256" key="5">
    <source>
        <dbReference type="ARBA" id="ARBA00048142"/>
    </source>
</evidence>